<gene>
    <name evidence="1" type="ORF">VZC37_16795</name>
</gene>
<evidence type="ECO:0000313" key="2">
    <source>
        <dbReference type="Proteomes" id="UP001347146"/>
    </source>
</evidence>
<keyword evidence="2" id="KW-1185">Reference proteome</keyword>
<proteinExistence type="predicted"/>
<sequence>MPLNATVLVSSVGLVGGYAAARYSGRRELGGVVLAVAGAWCTREWADRGPAVASGLLATYLGAFGASHPLAKKIGAWPSVFAVTAATAGTTYAVTRRG</sequence>
<dbReference type="EMBL" id="JAZDUF010000005">
    <property type="protein sequence ID" value="MEE3852003.1"/>
    <property type="molecule type" value="Genomic_DNA"/>
</dbReference>
<accession>A0ABU7MFV3</accession>
<organism evidence="1 2">
    <name type="scientific">Gordonia sesuvii</name>
    <dbReference type="NCBI Taxonomy" id="3116777"/>
    <lineage>
        <taxon>Bacteria</taxon>
        <taxon>Bacillati</taxon>
        <taxon>Actinomycetota</taxon>
        <taxon>Actinomycetes</taxon>
        <taxon>Mycobacteriales</taxon>
        <taxon>Gordoniaceae</taxon>
        <taxon>Gordonia</taxon>
    </lineage>
</organism>
<dbReference type="RefSeq" id="WP_330433816.1">
    <property type="nucleotide sequence ID" value="NZ_JAZDUF010000005.1"/>
</dbReference>
<reference evidence="1 2" key="1">
    <citation type="submission" date="2024-01" db="EMBL/GenBank/DDBJ databases">
        <title>Draft genome sequence of Gordonia sp. LSe1-13.</title>
        <authorList>
            <person name="Suphannarot A."/>
            <person name="Mingma R."/>
        </authorList>
    </citation>
    <scope>NUCLEOTIDE SEQUENCE [LARGE SCALE GENOMIC DNA]</scope>
    <source>
        <strain evidence="1 2">LSe1-13</strain>
    </source>
</reference>
<evidence type="ECO:0000313" key="1">
    <source>
        <dbReference type="EMBL" id="MEE3852003.1"/>
    </source>
</evidence>
<name>A0ABU7MFV3_9ACTN</name>
<protein>
    <submittedName>
        <fullName evidence="1">Uncharacterized protein</fullName>
    </submittedName>
</protein>
<comment type="caution">
    <text evidence="1">The sequence shown here is derived from an EMBL/GenBank/DDBJ whole genome shotgun (WGS) entry which is preliminary data.</text>
</comment>
<dbReference type="Proteomes" id="UP001347146">
    <property type="component" value="Unassembled WGS sequence"/>
</dbReference>